<feature type="region of interest" description="Disordered" evidence="1">
    <location>
        <begin position="35"/>
        <end position="63"/>
    </location>
</feature>
<evidence type="ECO:0000313" key="3">
    <source>
        <dbReference type="Proteomes" id="UP000002357"/>
    </source>
</evidence>
<feature type="compositionally biased region" description="Basic and acidic residues" evidence="1">
    <location>
        <begin position="45"/>
        <end position="59"/>
    </location>
</feature>
<name>B5GWM3_STRCL</name>
<proteinExistence type="predicted"/>
<feature type="region of interest" description="Disordered" evidence="1">
    <location>
        <begin position="1"/>
        <end position="21"/>
    </location>
</feature>
<organism evidence="2 3">
    <name type="scientific">Streptomyces clavuligerus</name>
    <dbReference type="NCBI Taxonomy" id="1901"/>
    <lineage>
        <taxon>Bacteria</taxon>
        <taxon>Bacillati</taxon>
        <taxon>Actinomycetota</taxon>
        <taxon>Actinomycetes</taxon>
        <taxon>Kitasatosporales</taxon>
        <taxon>Streptomycetaceae</taxon>
        <taxon>Streptomyces</taxon>
    </lineage>
</organism>
<evidence type="ECO:0000256" key="1">
    <source>
        <dbReference type="SAM" id="MobiDB-lite"/>
    </source>
</evidence>
<keyword evidence="3" id="KW-1185">Reference proteome</keyword>
<dbReference type="EMBL" id="CM000913">
    <property type="protein sequence ID" value="EFG07870.1"/>
    <property type="molecule type" value="Genomic_DNA"/>
</dbReference>
<evidence type="ECO:0000313" key="2">
    <source>
        <dbReference type="EMBL" id="EFG07870.1"/>
    </source>
</evidence>
<sequence length="97" mass="10401">MSGRDAATPPHPGYEGAGHTRWGCTAGGCRECQIRSGTPVPNSPEEDRQNVVSRQDHGSQRGSRSLLRALFSGFVTAPCPKFPAPFVVCPDFRTEAS</sequence>
<protein>
    <submittedName>
        <fullName evidence="2">Uncharacterized protein</fullName>
    </submittedName>
</protein>
<dbReference type="AlphaFoldDB" id="B5GWM3"/>
<gene>
    <name evidence="2" type="ORF">SCLAV_2798</name>
</gene>
<accession>B5GWM3</accession>
<dbReference type="Proteomes" id="UP000002357">
    <property type="component" value="Chromosome"/>
</dbReference>
<reference evidence="2 3" key="1">
    <citation type="journal article" date="2010" name="Genome Biol. Evol.">
        <title>The sequence of a 1.8-mb bacterial linear plasmid reveals a rich evolutionary reservoir of secondary metabolic pathways.</title>
        <authorList>
            <person name="Medema M.H."/>
            <person name="Trefzer A."/>
            <person name="Kovalchuk A."/>
            <person name="van den Berg M."/>
            <person name="Mueller U."/>
            <person name="Heijne W."/>
            <person name="Wu L."/>
            <person name="Alam M.T."/>
            <person name="Ronning C.M."/>
            <person name="Nierman W.C."/>
            <person name="Bovenberg R.A.L."/>
            <person name="Breitling R."/>
            <person name="Takano E."/>
        </authorList>
    </citation>
    <scope>NUCLEOTIDE SEQUENCE [LARGE SCALE GENOMIC DNA]</scope>
    <source>
        <strain evidence="3">ATCC 27064 / DSM 738 / JCM 4710 / NBRC 13307 / NCIMB 12785 / NRRL 3585 / VKM Ac-602</strain>
    </source>
</reference>